<gene>
    <name evidence="8" type="ORF">QOZ88_09475</name>
</gene>
<evidence type="ECO:0000256" key="5">
    <source>
        <dbReference type="ARBA" id="ARBA00023136"/>
    </source>
</evidence>
<dbReference type="InterPro" id="IPR001851">
    <property type="entry name" value="ABC_transp_permease"/>
</dbReference>
<dbReference type="PANTHER" id="PTHR47089">
    <property type="entry name" value="ABC TRANSPORTER, PERMEASE PROTEIN"/>
    <property type="match status" value="1"/>
</dbReference>
<sequence>MNRLRSTGLALLGPALAVLVALVISALVIAVIGENPLRALQVMTDLGDAPSQQVQSIVVILNRAVPLFLAGLAVSIAFRMGLFNIGVEGQYRVATIVAAAVGAAVALPGPLHVLLVIVVAMAVGALWAGIVGVLKVTRGVSEVISSIMLNFIALGLASYLLTGPFRGSPEGASIITTTPLPESAWFPGLNGVLGAFGLAEPRTELFGFLIVAVVVGIAIAVLIQRTRFGFDLRATGISASAATASGVDARRMVVTTMLLSGAVAGLIGLPDLLGDARAFGTEFTAGLGFLGIAVALLGRNNVLGIALAALLFAFLDRAALPLQFADIPASVVTIIQGTIVLAVVIANEIARRLALRSAERSGAEATGAPPDPGGSADPGGPGPGTGPDGGHRVRTGVPGSSEEARA</sequence>
<keyword evidence="2" id="KW-1003">Cell membrane</keyword>
<proteinExistence type="predicted"/>
<keyword evidence="3 7" id="KW-0812">Transmembrane</keyword>
<feature type="transmembrane region" description="Helical" evidence="7">
    <location>
        <begin position="253"/>
        <end position="273"/>
    </location>
</feature>
<keyword evidence="4 7" id="KW-1133">Transmembrane helix</keyword>
<feature type="transmembrane region" description="Helical" evidence="7">
    <location>
        <begin position="113"/>
        <end position="136"/>
    </location>
</feature>
<keyword evidence="9" id="KW-1185">Reference proteome</keyword>
<dbReference type="Proteomes" id="UP001233673">
    <property type="component" value="Unassembled WGS sequence"/>
</dbReference>
<feature type="transmembrane region" description="Helical" evidence="7">
    <location>
        <begin position="205"/>
        <end position="223"/>
    </location>
</feature>
<evidence type="ECO:0000256" key="2">
    <source>
        <dbReference type="ARBA" id="ARBA00022475"/>
    </source>
</evidence>
<evidence type="ECO:0000256" key="4">
    <source>
        <dbReference type="ARBA" id="ARBA00022989"/>
    </source>
</evidence>
<feature type="transmembrane region" description="Helical" evidence="7">
    <location>
        <begin position="327"/>
        <end position="346"/>
    </location>
</feature>
<dbReference type="PANTHER" id="PTHR47089:SF1">
    <property type="entry name" value="GUANOSINE ABC TRANSPORTER PERMEASE PROTEIN NUPP"/>
    <property type="match status" value="1"/>
</dbReference>
<evidence type="ECO:0000256" key="7">
    <source>
        <dbReference type="SAM" id="Phobius"/>
    </source>
</evidence>
<comment type="caution">
    <text evidence="8">The sequence shown here is derived from an EMBL/GenBank/DDBJ whole genome shotgun (WGS) entry which is preliminary data.</text>
</comment>
<organism evidence="8 9">
    <name type="scientific">Blastococcus carthaginiensis</name>
    <dbReference type="NCBI Taxonomy" id="3050034"/>
    <lineage>
        <taxon>Bacteria</taxon>
        <taxon>Bacillati</taxon>
        <taxon>Actinomycetota</taxon>
        <taxon>Actinomycetes</taxon>
        <taxon>Geodermatophilales</taxon>
        <taxon>Geodermatophilaceae</taxon>
        <taxon>Blastococcus</taxon>
    </lineage>
</organism>
<feature type="transmembrane region" description="Helical" evidence="7">
    <location>
        <begin position="54"/>
        <end position="78"/>
    </location>
</feature>
<dbReference type="RefSeq" id="WP_305999534.1">
    <property type="nucleotide sequence ID" value="NZ_JASNFN010000009.1"/>
</dbReference>
<feature type="transmembrane region" description="Helical" evidence="7">
    <location>
        <begin position="143"/>
        <end position="161"/>
    </location>
</feature>
<evidence type="ECO:0000256" key="1">
    <source>
        <dbReference type="ARBA" id="ARBA00004651"/>
    </source>
</evidence>
<feature type="transmembrane region" description="Helical" evidence="7">
    <location>
        <begin position="285"/>
        <end position="315"/>
    </location>
</feature>
<protein>
    <submittedName>
        <fullName evidence="8">ABC transporter permease</fullName>
    </submittedName>
</protein>
<accession>A0ABT9IBB6</accession>
<reference evidence="9" key="1">
    <citation type="submission" date="2023-05" db="EMBL/GenBank/DDBJ databases">
        <title>Draft genome of Pseudofrankia sp. BMG5.37.</title>
        <authorList>
            <person name="Gtari M."/>
            <person name="Ghodhbane F."/>
            <person name="Sbissi I."/>
        </authorList>
    </citation>
    <scope>NUCLEOTIDE SEQUENCE [LARGE SCALE GENOMIC DNA]</scope>
    <source>
        <strain evidence="9">BMG 814</strain>
    </source>
</reference>
<evidence type="ECO:0000256" key="6">
    <source>
        <dbReference type="SAM" id="MobiDB-lite"/>
    </source>
</evidence>
<dbReference type="EMBL" id="JASNFN010000009">
    <property type="protein sequence ID" value="MDP5182871.1"/>
    <property type="molecule type" value="Genomic_DNA"/>
</dbReference>
<keyword evidence="5 7" id="KW-0472">Membrane</keyword>
<feature type="region of interest" description="Disordered" evidence="6">
    <location>
        <begin position="360"/>
        <end position="406"/>
    </location>
</feature>
<evidence type="ECO:0000313" key="9">
    <source>
        <dbReference type="Proteomes" id="UP001233673"/>
    </source>
</evidence>
<feature type="transmembrane region" description="Helical" evidence="7">
    <location>
        <begin position="90"/>
        <end position="107"/>
    </location>
</feature>
<comment type="subcellular location">
    <subcellularLocation>
        <location evidence="1">Cell membrane</location>
        <topology evidence="1">Multi-pass membrane protein</topology>
    </subcellularLocation>
</comment>
<name>A0ABT9IBB6_9ACTN</name>
<evidence type="ECO:0000256" key="3">
    <source>
        <dbReference type="ARBA" id="ARBA00022692"/>
    </source>
</evidence>
<dbReference type="Pfam" id="PF02653">
    <property type="entry name" value="BPD_transp_2"/>
    <property type="match status" value="1"/>
</dbReference>
<feature type="compositionally biased region" description="Gly residues" evidence="6">
    <location>
        <begin position="376"/>
        <end position="388"/>
    </location>
</feature>
<dbReference type="CDD" id="cd06580">
    <property type="entry name" value="TM_PBP1_transp_TpRbsC_like"/>
    <property type="match status" value="1"/>
</dbReference>
<evidence type="ECO:0000313" key="8">
    <source>
        <dbReference type="EMBL" id="MDP5182871.1"/>
    </source>
</evidence>